<feature type="compositionally biased region" description="Polar residues" evidence="5">
    <location>
        <begin position="67"/>
        <end position="102"/>
    </location>
</feature>
<name>A0ABW3NFL1_9BACI</name>
<keyword evidence="3" id="KW-0378">Hydrolase</keyword>
<evidence type="ECO:0000256" key="2">
    <source>
        <dbReference type="ARBA" id="ARBA00022670"/>
    </source>
</evidence>
<comment type="caution">
    <text evidence="8">The sequence shown here is derived from an EMBL/GenBank/DDBJ whole genome shotgun (WGS) entry which is preliminary data.</text>
</comment>
<evidence type="ECO:0000256" key="1">
    <source>
        <dbReference type="ARBA" id="ARBA00007074"/>
    </source>
</evidence>
<dbReference type="PANTHER" id="PTHR47053:SF1">
    <property type="entry name" value="MUREIN DD-ENDOPEPTIDASE MEPH-RELATED"/>
    <property type="match status" value="1"/>
</dbReference>
<dbReference type="Gene3D" id="1.10.101.10">
    <property type="entry name" value="PGBD-like superfamily/PGBD"/>
    <property type="match status" value="1"/>
</dbReference>
<evidence type="ECO:0000256" key="5">
    <source>
        <dbReference type="SAM" id="MobiDB-lite"/>
    </source>
</evidence>
<dbReference type="RefSeq" id="WP_379592028.1">
    <property type="nucleotide sequence ID" value="NZ_JBHTKK010000011.1"/>
</dbReference>
<feature type="region of interest" description="Disordered" evidence="5">
    <location>
        <begin position="123"/>
        <end position="201"/>
    </location>
</feature>
<keyword evidence="6" id="KW-0732">Signal</keyword>
<feature type="chain" id="PRO_5046204193" evidence="6">
    <location>
        <begin position="36"/>
        <end position="325"/>
    </location>
</feature>
<evidence type="ECO:0000256" key="4">
    <source>
        <dbReference type="ARBA" id="ARBA00022807"/>
    </source>
</evidence>
<evidence type="ECO:0000313" key="9">
    <source>
        <dbReference type="Proteomes" id="UP001597041"/>
    </source>
</evidence>
<evidence type="ECO:0000256" key="3">
    <source>
        <dbReference type="ARBA" id="ARBA00022801"/>
    </source>
</evidence>
<protein>
    <submittedName>
        <fullName evidence="8">NlpC/P60 family protein</fullName>
    </submittedName>
</protein>
<keyword evidence="9" id="KW-1185">Reference proteome</keyword>
<dbReference type="InterPro" id="IPR000064">
    <property type="entry name" value="NLP_P60_dom"/>
</dbReference>
<dbReference type="InterPro" id="IPR002477">
    <property type="entry name" value="Peptidoglycan-bd-like"/>
</dbReference>
<dbReference type="Pfam" id="PF01471">
    <property type="entry name" value="PG_binding_1"/>
    <property type="match status" value="1"/>
</dbReference>
<evidence type="ECO:0000256" key="6">
    <source>
        <dbReference type="SAM" id="SignalP"/>
    </source>
</evidence>
<feature type="domain" description="NlpC/P60" evidence="7">
    <location>
        <begin position="197"/>
        <end position="325"/>
    </location>
</feature>
<feature type="region of interest" description="Disordered" evidence="5">
    <location>
        <begin position="35"/>
        <end position="105"/>
    </location>
</feature>
<sequence>MAPSNLSAKKYVISTAFATTLALTPVVASSVFANAGEGSTEGDITYEESSLPETQEEQSSEEQTPSASVNSNSSLVQQGDSGQEVENIQSNLQNQGYSSSNVDGIFGDLTEQDVRDFQADQGLQEDGIVGENTSSALGGSVESGSDSDSDSGEASEPETSEDEATEEESQDDIVIEEVNNDDSGEDEVGPQNEETASASGQAIADAAESALGIPYQFGAYTPGDSNPSALDSSGLINYTFDQVGIDVSRTHNEMWANDGVHVDSPSVGDVVFFEGTYDTAGASHSGIYIGNNRMIHASSGNGQMMEADINADYWQQHYLGAKSFN</sequence>
<dbReference type="SUPFAM" id="SSF47090">
    <property type="entry name" value="PGBD-like"/>
    <property type="match status" value="1"/>
</dbReference>
<dbReference type="PANTHER" id="PTHR47053">
    <property type="entry name" value="MUREIN DD-ENDOPEPTIDASE MEPH-RELATED"/>
    <property type="match status" value="1"/>
</dbReference>
<accession>A0ABW3NFL1</accession>
<gene>
    <name evidence="8" type="ORF">ACFQ19_10475</name>
</gene>
<dbReference type="InterPro" id="IPR038765">
    <property type="entry name" value="Papain-like_cys_pep_sf"/>
</dbReference>
<comment type="similarity">
    <text evidence="1">Belongs to the peptidase C40 family.</text>
</comment>
<dbReference type="Pfam" id="PF00877">
    <property type="entry name" value="NLPC_P60"/>
    <property type="match status" value="1"/>
</dbReference>
<dbReference type="Proteomes" id="UP001597041">
    <property type="component" value="Unassembled WGS sequence"/>
</dbReference>
<dbReference type="InterPro" id="IPR051202">
    <property type="entry name" value="Peptidase_C40"/>
</dbReference>
<keyword evidence="4" id="KW-0788">Thiol protease</keyword>
<feature type="compositionally biased region" description="Acidic residues" evidence="5">
    <location>
        <begin position="145"/>
        <end position="188"/>
    </location>
</feature>
<dbReference type="InterPro" id="IPR036366">
    <property type="entry name" value="PGBDSf"/>
</dbReference>
<feature type="signal peptide" evidence="6">
    <location>
        <begin position="1"/>
        <end position="35"/>
    </location>
</feature>
<keyword evidence="2" id="KW-0645">Protease</keyword>
<dbReference type="EMBL" id="JBHTKK010000011">
    <property type="protein sequence ID" value="MFD1066447.1"/>
    <property type="molecule type" value="Genomic_DNA"/>
</dbReference>
<reference evidence="9" key="1">
    <citation type="journal article" date="2019" name="Int. J. Syst. Evol. Microbiol.">
        <title>The Global Catalogue of Microorganisms (GCM) 10K type strain sequencing project: providing services to taxonomists for standard genome sequencing and annotation.</title>
        <authorList>
            <consortium name="The Broad Institute Genomics Platform"/>
            <consortium name="The Broad Institute Genome Sequencing Center for Infectious Disease"/>
            <person name="Wu L."/>
            <person name="Ma J."/>
        </authorList>
    </citation>
    <scope>NUCLEOTIDE SEQUENCE [LARGE SCALE GENOMIC DNA]</scope>
    <source>
        <strain evidence="9">CCUG 56608</strain>
    </source>
</reference>
<dbReference type="Gene3D" id="3.90.1720.10">
    <property type="entry name" value="endopeptidase domain like (from Nostoc punctiforme)"/>
    <property type="match status" value="1"/>
</dbReference>
<evidence type="ECO:0000259" key="7">
    <source>
        <dbReference type="PROSITE" id="PS51935"/>
    </source>
</evidence>
<dbReference type="PROSITE" id="PS51935">
    <property type="entry name" value="NLPC_P60"/>
    <property type="match status" value="1"/>
</dbReference>
<dbReference type="InterPro" id="IPR036365">
    <property type="entry name" value="PGBD-like_sf"/>
</dbReference>
<organism evidence="8 9">
    <name type="scientific">Oceanobacillus locisalsi</name>
    <dbReference type="NCBI Taxonomy" id="546107"/>
    <lineage>
        <taxon>Bacteria</taxon>
        <taxon>Bacillati</taxon>
        <taxon>Bacillota</taxon>
        <taxon>Bacilli</taxon>
        <taxon>Bacillales</taxon>
        <taxon>Bacillaceae</taxon>
        <taxon>Oceanobacillus</taxon>
    </lineage>
</organism>
<evidence type="ECO:0000313" key="8">
    <source>
        <dbReference type="EMBL" id="MFD1066447.1"/>
    </source>
</evidence>
<proteinExistence type="inferred from homology"/>
<dbReference type="SUPFAM" id="SSF54001">
    <property type="entry name" value="Cysteine proteinases"/>
    <property type="match status" value="1"/>
</dbReference>